<dbReference type="EMBL" id="LT629758">
    <property type="protein sequence ID" value="SDS88108.1"/>
    <property type="molecule type" value="Genomic_DNA"/>
</dbReference>
<dbReference type="InterPro" id="IPR009908">
    <property type="entry name" value="Methylamine_util_MauE"/>
</dbReference>
<feature type="domain" description="Methylamine utilisation protein MauE" evidence="7">
    <location>
        <begin position="5"/>
        <end position="130"/>
    </location>
</feature>
<evidence type="ECO:0000313" key="9">
    <source>
        <dbReference type="Proteomes" id="UP000198688"/>
    </source>
</evidence>
<name>A0A1H1VT15_9ACTN</name>
<evidence type="ECO:0000256" key="3">
    <source>
        <dbReference type="ARBA" id="ARBA00022989"/>
    </source>
</evidence>
<sequence length="170" mass="16882">MNWTVACQAMLVLTFAVAAAGKVRPAGFGEFRGSLSRSLPVPRPLGTPLAAGVVGAELTATAAMVLPTTARWGFGLAAILLAGFTGAILVMRRRGSAEPCRCFGASAEPPGRAAVVRNVLLLATAIFGLAGSPAGPGLPLPAVALAVAAGAVTALLLINLDEIAGLLAAT</sequence>
<keyword evidence="4 5" id="KW-0472">Membrane</keyword>
<dbReference type="AlphaFoldDB" id="A0A1H1VT15"/>
<dbReference type="RefSeq" id="WP_092543404.1">
    <property type="nucleotide sequence ID" value="NZ_BOMJ01000011.1"/>
</dbReference>
<protein>
    <submittedName>
        <fullName evidence="8">Methylamine utilisation protein MauE</fullName>
    </submittedName>
</protein>
<dbReference type="Pfam" id="PF07291">
    <property type="entry name" value="MauE"/>
    <property type="match status" value="1"/>
</dbReference>
<evidence type="ECO:0000313" key="8">
    <source>
        <dbReference type="EMBL" id="SDS88108.1"/>
    </source>
</evidence>
<feature type="signal peptide" evidence="6">
    <location>
        <begin position="1"/>
        <end position="18"/>
    </location>
</feature>
<feature type="chain" id="PRO_5009263685" evidence="6">
    <location>
        <begin position="19"/>
        <end position="170"/>
    </location>
</feature>
<feature type="transmembrane region" description="Helical" evidence="5">
    <location>
        <begin position="138"/>
        <end position="158"/>
    </location>
</feature>
<dbReference type="STRING" id="113562.SAMN04489716_1874"/>
<organism evidence="8 9">
    <name type="scientific">Actinoplanes derwentensis</name>
    <dbReference type="NCBI Taxonomy" id="113562"/>
    <lineage>
        <taxon>Bacteria</taxon>
        <taxon>Bacillati</taxon>
        <taxon>Actinomycetota</taxon>
        <taxon>Actinomycetes</taxon>
        <taxon>Micromonosporales</taxon>
        <taxon>Micromonosporaceae</taxon>
        <taxon>Actinoplanes</taxon>
    </lineage>
</organism>
<comment type="subcellular location">
    <subcellularLocation>
        <location evidence="1">Membrane</location>
        <topology evidence="1">Multi-pass membrane protein</topology>
    </subcellularLocation>
</comment>
<reference evidence="8 9" key="1">
    <citation type="submission" date="2016-10" db="EMBL/GenBank/DDBJ databases">
        <authorList>
            <person name="de Groot N.N."/>
        </authorList>
    </citation>
    <scope>NUCLEOTIDE SEQUENCE [LARGE SCALE GENOMIC DNA]</scope>
    <source>
        <strain evidence="8 9">DSM 43941</strain>
    </source>
</reference>
<keyword evidence="6" id="KW-0732">Signal</keyword>
<evidence type="ECO:0000256" key="2">
    <source>
        <dbReference type="ARBA" id="ARBA00022692"/>
    </source>
</evidence>
<keyword evidence="2 5" id="KW-0812">Transmembrane</keyword>
<dbReference type="Proteomes" id="UP000198688">
    <property type="component" value="Chromosome I"/>
</dbReference>
<keyword evidence="9" id="KW-1185">Reference proteome</keyword>
<dbReference type="GO" id="GO:0016020">
    <property type="term" value="C:membrane"/>
    <property type="evidence" value="ECO:0007669"/>
    <property type="project" value="UniProtKB-SubCell"/>
</dbReference>
<dbReference type="GO" id="GO:0030416">
    <property type="term" value="P:methylamine metabolic process"/>
    <property type="evidence" value="ECO:0007669"/>
    <property type="project" value="InterPro"/>
</dbReference>
<evidence type="ECO:0000256" key="6">
    <source>
        <dbReference type="SAM" id="SignalP"/>
    </source>
</evidence>
<evidence type="ECO:0000259" key="7">
    <source>
        <dbReference type="Pfam" id="PF07291"/>
    </source>
</evidence>
<evidence type="ECO:0000256" key="4">
    <source>
        <dbReference type="ARBA" id="ARBA00023136"/>
    </source>
</evidence>
<accession>A0A1H1VT15</accession>
<evidence type="ECO:0000256" key="5">
    <source>
        <dbReference type="SAM" id="Phobius"/>
    </source>
</evidence>
<evidence type="ECO:0000256" key="1">
    <source>
        <dbReference type="ARBA" id="ARBA00004141"/>
    </source>
</evidence>
<gene>
    <name evidence="8" type="ORF">SAMN04489716_1874</name>
</gene>
<feature type="transmembrane region" description="Helical" evidence="5">
    <location>
        <begin position="72"/>
        <end position="91"/>
    </location>
</feature>
<keyword evidence="3 5" id="KW-1133">Transmembrane helix</keyword>
<proteinExistence type="predicted"/>
<dbReference type="OrthoDB" id="3430313at2"/>